<keyword evidence="7" id="KW-1185">Reference proteome</keyword>
<feature type="domain" description="O-methyltransferase C-terminal" evidence="4">
    <location>
        <begin position="134"/>
        <end position="315"/>
    </location>
</feature>
<dbReference type="GO" id="GO:0008171">
    <property type="term" value="F:O-methyltransferase activity"/>
    <property type="evidence" value="ECO:0007669"/>
    <property type="project" value="InterPro"/>
</dbReference>
<dbReference type="EMBL" id="JAUSUL010000002">
    <property type="protein sequence ID" value="MDQ0315652.1"/>
    <property type="molecule type" value="Genomic_DNA"/>
</dbReference>
<evidence type="ECO:0000259" key="4">
    <source>
        <dbReference type="Pfam" id="PF00891"/>
    </source>
</evidence>
<evidence type="ECO:0000256" key="3">
    <source>
        <dbReference type="ARBA" id="ARBA00022691"/>
    </source>
</evidence>
<dbReference type="SUPFAM" id="SSF53335">
    <property type="entry name" value="S-adenosyl-L-methionine-dependent methyltransferases"/>
    <property type="match status" value="1"/>
</dbReference>
<sequence>MTLLTSAEEISDIAFGFMGSKALFAALHFGVFTHLSTGAKTAEEVADASGLPAERARTLLTALASLSLVSVDEGRFANSPAATAFLVKGAKYDFGDYLRLQVDRQMYGLLDQIEPALANRLPDDATGSYADWFSDPEQARVYSESQHAGSLGPARGLAKTVDLRKAKTLLDVGGGTGAFAITLCKANPNLSATVVDFPNVAALGRAYVADAGLSDRIAYVDGDALKTEWPMAQDAILMSYLFSGVPGESHEGLIARAFDTLTPGGHILLHDFIVEAERTGPKLAALWQLQHTAFTPTARSLDNEWLARAFADAGFEDVEVRPMIPGMTMLAVGRKPS</sequence>
<dbReference type="InterPro" id="IPR036388">
    <property type="entry name" value="WH-like_DNA-bd_sf"/>
</dbReference>
<keyword evidence="2" id="KW-0808">Transferase</keyword>
<reference evidence="6" key="1">
    <citation type="submission" date="2023-07" db="EMBL/GenBank/DDBJ databases">
        <title>Genomic Encyclopedia of Type Strains, Phase IV (KMG-IV): sequencing the most valuable type-strain genomes for metagenomic binning, comparative biology and taxonomic classification.</title>
        <authorList>
            <person name="Goeker M."/>
        </authorList>
    </citation>
    <scope>NUCLEOTIDE SEQUENCE</scope>
    <source>
        <strain evidence="6">DSM 21202</strain>
    </source>
</reference>
<keyword evidence="6" id="KW-0830">Ubiquinone</keyword>
<dbReference type="PANTHER" id="PTHR43712:SF2">
    <property type="entry name" value="O-METHYLTRANSFERASE CICE"/>
    <property type="match status" value="1"/>
</dbReference>
<protein>
    <submittedName>
        <fullName evidence="6">Ubiquinone/menaquinone biosynthesis C-methylase UbiE</fullName>
    </submittedName>
</protein>
<dbReference type="GO" id="GO:0032259">
    <property type="term" value="P:methylation"/>
    <property type="evidence" value="ECO:0007669"/>
    <property type="project" value="UniProtKB-KW"/>
</dbReference>
<keyword evidence="1" id="KW-0489">Methyltransferase</keyword>
<dbReference type="InterPro" id="IPR001077">
    <property type="entry name" value="COMT_C"/>
</dbReference>
<gene>
    <name evidence="6" type="ORF">J2S73_002109</name>
</gene>
<dbReference type="Proteomes" id="UP001229244">
    <property type="component" value="Unassembled WGS sequence"/>
</dbReference>
<organism evidence="6 7">
    <name type="scientific">Amorphus orientalis</name>
    <dbReference type="NCBI Taxonomy" id="649198"/>
    <lineage>
        <taxon>Bacteria</taxon>
        <taxon>Pseudomonadati</taxon>
        <taxon>Pseudomonadota</taxon>
        <taxon>Alphaproteobacteria</taxon>
        <taxon>Hyphomicrobiales</taxon>
        <taxon>Amorphaceae</taxon>
        <taxon>Amorphus</taxon>
    </lineage>
</organism>
<feature type="domain" description="O-methyltransferase dimerisation" evidence="5">
    <location>
        <begin position="12"/>
        <end position="87"/>
    </location>
</feature>
<dbReference type="GO" id="GO:0046983">
    <property type="term" value="F:protein dimerization activity"/>
    <property type="evidence" value="ECO:0007669"/>
    <property type="project" value="InterPro"/>
</dbReference>
<dbReference type="Gene3D" id="1.10.10.10">
    <property type="entry name" value="Winged helix-like DNA-binding domain superfamily/Winged helix DNA-binding domain"/>
    <property type="match status" value="1"/>
</dbReference>
<evidence type="ECO:0000256" key="1">
    <source>
        <dbReference type="ARBA" id="ARBA00022603"/>
    </source>
</evidence>
<proteinExistence type="predicted"/>
<accession>A0AAE3VPD7</accession>
<dbReference type="AlphaFoldDB" id="A0AAE3VPD7"/>
<dbReference type="Pfam" id="PF00891">
    <property type="entry name" value="Methyltransf_2"/>
    <property type="match status" value="1"/>
</dbReference>
<evidence type="ECO:0000313" key="6">
    <source>
        <dbReference type="EMBL" id="MDQ0315652.1"/>
    </source>
</evidence>
<dbReference type="PIRSF" id="PIRSF005739">
    <property type="entry name" value="O-mtase"/>
    <property type="match status" value="1"/>
</dbReference>
<dbReference type="CDD" id="cd02440">
    <property type="entry name" value="AdoMet_MTases"/>
    <property type="match status" value="1"/>
</dbReference>
<dbReference type="PROSITE" id="PS51683">
    <property type="entry name" value="SAM_OMT_II"/>
    <property type="match status" value="1"/>
</dbReference>
<evidence type="ECO:0000313" key="7">
    <source>
        <dbReference type="Proteomes" id="UP001229244"/>
    </source>
</evidence>
<dbReference type="PANTHER" id="PTHR43712">
    <property type="entry name" value="PUTATIVE (AFU_ORTHOLOGUE AFUA_4G14580)-RELATED"/>
    <property type="match status" value="1"/>
</dbReference>
<name>A0AAE3VPD7_9HYPH</name>
<dbReference type="SUPFAM" id="SSF46785">
    <property type="entry name" value="Winged helix' DNA-binding domain"/>
    <property type="match status" value="1"/>
</dbReference>
<dbReference type="Pfam" id="PF08100">
    <property type="entry name" value="Dimerisation"/>
    <property type="match status" value="1"/>
</dbReference>
<dbReference type="InterPro" id="IPR016461">
    <property type="entry name" value="COMT-like"/>
</dbReference>
<evidence type="ECO:0000256" key="2">
    <source>
        <dbReference type="ARBA" id="ARBA00022679"/>
    </source>
</evidence>
<dbReference type="RefSeq" id="WP_306885475.1">
    <property type="nucleotide sequence ID" value="NZ_JAUSUL010000002.1"/>
</dbReference>
<dbReference type="Gene3D" id="3.40.50.150">
    <property type="entry name" value="Vaccinia Virus protein VP39"/>
    <property type="match status" value="1"/>
</dbReference>
<dbReference type="InterPro" id="IPR029063">
    <property type="entry name" value="SAM-dependent_MTases_sf"/>
</dbReference>
<comment type="caution">
    <text evidence="6">The sequence shown here is derived from an EMBL/GenBank/DDBJ whole genome shotgun (WGS) entry which is preliminary data.</text>
</comment>
<dbReference type="InterPro" id="IPR036390">
    <property type="entry name" value="WH_DNA-bd_sf"/>
</dbReference>
<keyword evidence="3" id="KW-0949">S-adenosyl-L-methionine</keyword>
<evidence type="ECO:0000259" key="5">
    <source>
        <dbReference type="Pfam" id="PF08100"/>
    </source>
</evidence>
<dbReference type="InterPro" id="IPR012967">
    <property type="entry name" value="COMT_dimerisation"/>
</dbReference>